<dbReference type="InterPro" id="IPR051719">
    <property type="entry name" value="CASTOR_mTORC1"/>
</dbReference>
<evidence type="ECO:0000259" key="1">
    <source>
        <dbReference type="Pfam" id="PF13840"/>
    </source>
</evidence>
<reference evidence="3" key="1">
    <citation type="submission" date="2021-08" db="EMBL/GenBank/DDBJ databases">
        <title>Hoeflea bacterium WL0058 sp. nov., isolated from the sediment.</title>
        <authorList>
            <person name="Wang L."/>
            <person name="Zhang D."/>
        </authorList>
    </citation>
    <scope>NUCLEOTIDE SEQUENCE</scope>
    <source>
        <strain evidence="3">WL0058</strain>
    </source>
</reference>
<dbReference type="InterPro" id="IPR045865">
    <property type="entry name" value="ACT-like_dom_sf"/>
</dbReference>
<sequence>MSAGIRLRRVPGRYGVSRLASDAPIPDWLSGAGFTALIRADDELTVVCQMDRIPEGIEADAPWACLRSMGPFDFHTTGIVKSLVTPLSDKGIGVFVLCTFDGEHILVADRDMNAAVAALTEAGHEFEVDIR</sequence>
<proteinExistence type="predicted"/>
<accession>A0AAE3D388</accession>
<feature type="domain" description="A9CJY8-like N-terminal" evidence="2">
    <location>
        <begin position="12"/>
        <end position="55"/>
    </location>
</feature>
<dbReference type="Pfam" id="PF13840">
    <property type="entry name" value="ACT_7"/>
    <property type="match status" value="1"/>
</dbReference>
<feature type="domain" description="CASTOR ACT" evidence="1">
    <location>
        <begin position="59"/>
        <end position="121"/>
    </location>
</feature>
<dbReference type="InterPro" id="IPR049447">
    <property type="entry name" value="A9CJY8-like_N"/>
</dbReference>
<evidence type="ECO:0000313" key="3">
    <source>
        <dbReference type="EMBL" id="MBW8639353.1"/>
    </source>
</evidence>
<dbReference type="PANTHER" id="PTHR31131:SF6">
    <property type="entry name" value="CASTOR ACT DOMAIN-CONTAINING PROTEIN"/>
    <property type="match status" value="1"/>
</dbReference>
<gene>
    <name evidence="3" type="ORF">K1W69_19320</name>
</gene>
<dbReference type="RefSeq" id="WP_220230088.1">
    <property type="nucleotide sequence ID" value="NZ_JAICBX010000004.1"/>
</dbReference>
<name>A0AAE3D388_9HYPH</name>
<keyword evidence="4" id="KW-1185">Reference proteome</keyword>
<dbReference type="PIRSF" id="PIRSF008459">
    <property type="entry name" value="UCP008459"/>
    <property type="match status" value="1"/>
</dbReference>
<dbReference type="AlphaFoldDB" id="A0AAE3D388"/>
<comment type="caution">
    <text evidence="3">The sequence shown here is derived from an EMBL/GenBank/DDBJ whole genome shotgun (WGS) entry which is preliminary data.</text>
</comment>
<protein>
    <submittedName>
        <fullName evidence="3">ACT domain-containing protein</fullName>
    </submittedName>
</protein>
<dbReference type="Pfam" id="PF21631">
    <property type="entry name" value="A9CJY8-like_N"/>
    <property type="match status" value="1"/>
</dbReference>
<evidence type="ECO:0000313" key="4">
    <source>
        <dbReference type="Proteomes" id="UP001196509"/>
    </source>
</evidence>
<dbReference type="InterPro" id="IPR016540">
    <property type="entry name" value="UCP008459"/>
</dbReference>
<organism evidence="3 4">
    <name type="scientific">Flavimaribacter sediminis</name>
    <dbReference type="NCBI Taxonomy" id="2865987"/>
    <lineage>
        <taxon>Bacteria</taxon>
        <taxon>Pseudomonadati</taxon>
        <taxon>Pseudomonadota</taxon>
        <taxon>Alphaproteobacteria</taxon>
        <taxon>Hyphomicrobiales</taxon>
        <taxon>Rhizobiaceae</taxon>
        <taxon>Flavimaribacter</taxon>
    </lineage>
</organism>
<dbReference type="Proteomes" id="UP001196509">
    <property type="component" value="Unassembled WGS sequence"/>
</dbReference>
<dbReference type="Gene3D" id="3.30.2130.10">
    <property type="entry name" value="VC0802-like"/>
    <property type="match status" value="1"/>
</dbReference>
<dbReference type="SUPFAM" id="SSF55021">
    <property type="entry name" value="ACT-like"/>
    <property type="match status" value="2"/>
</dbReference>
<dbReference type="EMBL" id="JAICBX010000004">
    <property type="protein sequence ID" value="MBW8639353.1"/>
    <property type="molecule type" value="Genomic_DNA"/>
</dbReference>
<dbReference type="InterPro" id="IPR027795">
    <property type="entry name" value="CASTOR_ACT_dom"/>
</dbReference>
<dbReference type="PANTHER" id="PTHR31131">
    <property type="entry name" value="CHROMOSOME 1, WHOLE GENOME SHOTGUN SEQUENCE"/>
    <property type="match status" value="1"/>
</dbReference>
<evidence type="ECO:0000259" key="2">
    <source>
        <dbReference type="Pfam" id="PF21631"/>
    </source>
</evidence>